<accession>A0A2P5EX04</accession>
<organism evidence="2 3">
    <name type="scientific">Trema orientale</name>
    <name type="common">Charcoal tree</name>
    <name type="synonym">Celtis orientalis</name>
    <dbReference type="NCBI Taxonomy" id="63057"/>
    <lineage>
        <taxon>Eukaryota</taxon>
        <taxon>Viridiplantae</taxon>
        <taxon>Streptophyta</taxon>
        <taxon>Embryophyta</taxon>
        <taxon>Tracheophyta</taxon>
        <taxon>Spermatophyta</taxon>
        <taxon>Magnoliopsida</taxon>
        <taxon>eudicotyledons</taxon>
        <taxon>Gunneridae</taxon>
        <taxon>Pentapetalae</taxon>
        <taxon>rosids</taxon>
        <taxon>fabids</taxon>
        <taxon>Rosales</taxon>
        <taxon>Cannabaceae</taxon>
        <taxon>Trema</taxon>
    </lineage>
</organism>
<dbReference type="EMBL" id="JXTC01000087">
    <property type="protein sequence ID" value="PON90068.1"/>
    <property type="molecule type" value="Genomic_DNA"/>
</dbReference>
<proteinExistence type="predicted"/>
<evidence type="ECO:0000256" key="1">
    <source>
        <dbReference type="SAM" id="MobiDB-lite"/>
    </source>
</evidence>
<protein>
    <submittedName>
        <fullName evidence="2">Uncharacterized protein</fullName>
    </submittedName>
</protein>
<dbReference type="InParanoid" id="A0A2P5EX04"/>
<name>A0A2P5EX04_TREOI</name>
<keyword evidence="3" id="KW-1185">Reference proteome</keyword>
<feature type="region of interest" description="Disordered" evidence="1">
    <location>
        <begin position="1"/>
        <end position="41"/>
    </location>
</feature>
<evidence type="ECO:0000313" key="3">
    <source>
        <dbReference type="Proteomes" id="UP000237000"/>
    </source>
</evidence>
<feature type="non-terminal residue" evidence="2">
    <location>
        <position position="65"/>
    </location>
</feature>
<dbReference type="Proteomes" id="UP000237000">
    <property type="component" value="Unassembled WGS sequence"/>
</dbReference>
<comment type="caution">
    <text evidence="2">The sequence shown here is derived from an EMBL/GenBank/DDBJ whole genome shotgun (WGS) entry which is preliminary data.</text>
</comment>
<sequence>MEVDAKGVEQLGSSPNNPFPCHSFLRERHLQPSSSPPSPLMAPPRILLCGDVLGGLNQLFKRVAS</sequence>
<dbReference type="AlphaFoldDB" id="A0A2P5EX04"/>
<reference evidence="3" key="1">
    <citation type="submission" date="2016-06" db="EMBL/GenBank/DDBJ databases">
        <title>Parallel loss of symbiosis genes in relatives of nitrogen-fixing non-legume Parasponia.</title>
        <authorList>
            <person name="Van Velzen R."/>
            <person name="Holmer R."/>
            <person name="Bu F."/>
            <person name="Rutten L."/>
            <person name="Van Zeijl A."/>
            <person name="Liu W."/>
            <person name="Santuari L."/>
            <person name="Cao Q."/>
            <person name="Sharma T."/>
            <person name="Shen D."/>
            <person name="Roswanjaya Y."/>
            <person name="Wardhani T."/>
            <person name="Kalhor M.S."/>
            <person name="Jansen J."/>
            <person name="Van den Hoogen J."/>
            <person name="Gungor B."/>
            <person name="Hartog M."/>
            <person name="Hontelez J."/>
            <person name="Verver J."/>
            <person name="Yang W.-C."/>
            <person name="Schijlen E."/>
            <person name="Repin R."/>
            <person name="Schilthuizen M."/>
            <person name="Schranz E."/>
            <person name="Heidstra R."/>
            <person name="Miyata K."/>
            <person name="Fedorova E."/>
            <person name="Kohlen W."/>
            <person name="Bisseling T."/>
            <person name="Smit S."/>
            <person name="Geurts R."/>
        </authorList>
    </citation>
    <scope>NUCLEOTIDE SEQUENCE [LARGE SCALE GENOMIC DNA]</scope>
    <source>
        <strain evidence="3">cv. RG33-2</strain>
    </source>
</reference>
<gene>
    <name evidence="2" type="ORF">TorRG33x02_141000</name>
</gene>
<evidence type="ECO:0000313" key="2">
    <source>
        <dbReference type="EMBL" id="PON90068.1"/>
    </source>
</evidence>